<feature type="chain" id="PRO_5045780868" evidence="1">
    <location>
        <begin position="22"/>
        <end position="410"/>
    </location>
</feature>
<feature type="signal peptide" evidence="1">
    <location>
        <begin position="1"/>
        <end position="21"/>
    </location>
</feature>
<dbReference type="EMBL" id="CP126172">
    <property type="protein sequence ID" value="WOS40105.1"/>
    <property type="molecule type" value="Genomic_DNA"/>
</dbReference>
<evidence type="ECO:0000313" key="3">
    <source>
        <dbReference type="Proteomes" id="UP001302020"/>
    </source>
</evidence>
<organism evidence="2 3">
    <name type="scientific">Xanthomonas rydalmerensis</name>
    <dbReference type="NCBI Taxonomy" id="3046274"/>
    <lineage>
        <taxon>Bacteria</taxon>
        <taxon>Pseudomonadati</taxon>
        <taxon>Pseudomonadota</taxon>
        <taxon>Gammaproteobacteria</taxon>
        <taxon>Lysobacterales</taxon>
        <taxon>Lysobacteraceae</taxon>
        <taxon>Xanthomonas</taxon>
    </lineage>
</organism>
<proteinExistence type="predicted"/>
<evidence type="ECO:0000256" key="1">
    <source>
        <dbReference type="SAM" id="SignalP"/>
    </source>
</evidence>
<accession>A0ABZ0JJZ1</accession>
<protein>
    <submittedName>
        <fullName evidence="2">Uncharacterized protein</fullName>
    </submittedName>
</protein>
<dbReference type="Proteomes" id="UP001302020">
    <property type="component" value="Chromosome"/>
</dbReference>
<dbReference type="RefSeq" id="WP_317843735.1">
    <property type="nucleotide sequence ID" value="NZ_CP126170.1"/>
</dbReference>
<keyword evidence="1" id="KW-0732">Signal</keyword>
<reference evidence="2 3" key="1">
    <citation type="submission" date="2023-05" db="EMBL/GenBank/DDBJ databases">
        <title>Xanthomonas rydalmerenesis sp. nov., a novel Xanthomonas species isolated from Fragaria x ananassa.</title>
        <authorList>
            <person name="McKnight D.J.E."/>
            <person name="Wong-Bajracharya J."/>
            <person name="Okoh E.B."/>
            <person name="Snijders F."/>
            <person name="Lidbetter F."/>
            <person name="Webster J."/>
            <person name="Djordjevic S.P."/>
            <person name="Bogema D.R."/>
            <person name="Chapman T.A."/>
        </authorList>
    </citation>
    <scope>NUCLEOTIDE SEQUENCE [LARGE SCALE GENOMIC DNA]</scope>
    <source>
        <strain evidence="2 3">DAR34883</strain>
    </source>
</reference>
<gene>
    <name evidence="2" type="ORF">QN243_17140</name>
</gene>
<evidence type="ECO:0000313" key="2">
    <source>
        <dbReference type="EMBL" id="WOS40105.1"/>
    </source>
</evidence>
<sequence length="410" mass="44474">MRGWMARCLFSLALAGATASATGMSATPTPTRVAILGVEHAAQLVSERDQPGVLAAFLEQLAPDAVCIERPPEQAARGDYYEYTYEVQGVILPYAATHAVAVCPIDWMPPVEDARLGFGMDLDTPLELRREQGFQGFLAFPDKAALQRDFFAADAAENLAAVQKWAQTPAPRADQDLPRRLYLYRTFLQAQRIRAAALAHPGKTVLVVVGYFHKPDLEAILAHDPAIALVQPSTLGRPTADAVERATTATQRAAILAFNLLGAQADTGNVDWAWMTHVLDTYATEAPAAETALLRTRLALLRGQIAPAEARRRYARLAEETPAALAFGWTGVQDRTRVDSFFDPFGNLTVRQRATLELARTDYALGRNRDGEAAIARLKADLSPRKALQLSGYAARLLPATGKGTAGITK</sequence>
<name>A0ABZ0JJZ1_9XANT</name>
<keyword evidence="3" id="KW-1185">Reference proteome</keyword>